<dbReference type="AlphaFoldDB" id="A0A179IU12"/>
<dbReference type="InterPro" id="IPR010099">
    <property type="entry name" value="SDR39U1"/>
</dbReference>
<sequence length="341" mass="36552">MRIVIAGGSGLIGRNLTRSLLEDGHTVLWLTRNPRLSDRAVIAAPPPAERTTRSFSGSGASRPGPIPVSWLAADARPEDELERHAPLDAAVNLAGTPIDGRWTPAKKRHILESRLRATAVLLELLARLPAEARPRVLISASAVEARLPVPPEAETGPTAAVLRERGLSFLAAVTRRWETAAGRAEALGLRTVFARFGVVFAREGGAFPRLVLPYRLFAGGPIAGGWAWVSWVHIADVVGLIRLALEDATVVGPLHVTAPNPATMDAIGRAVAARLRRPHWLPVPAFALRLALGEMSDLLIRGHRVLPEEALARGYAFRFPTVETALQDLLSPPKAESGPPA</sequence>
<dbReference type="RefSeq" id="WP_066197368.1">
    <property type="nucleotide sequence ID" value="NZ_CBCSAS010000011.1"/>
</dbReference>
<gene>
    <name evidence="5" type="ORF">HSCHL_0312</name>
    <name evidence="4" type="ORF">SA87_10905</name>
</gene>
<evidence type="ECO:0000313" key="5">
    <source>
        <dbReference type="EMBL" id="PTQ54393.1"/>
    </source>
</evidence>
<dbReference type="Proteomes" id="UP000243024">
    <property type="component" value="Unassembled WGS sequence"/>
</dbReference>
<dbReference type="InterPro" id="IPR001509">
    <property type="entry name" value="Epimerase_deHydtase"/>
</dbReference>
<keyword evidence="6" id="KW-1185">Reference proteome</keyword>
<dbReference type="STRING" id="1484.SA87_10905"/>
<evidence type="ECO:0000256" key="1">
    <source>
        <dbReference type="ARBA" id="ARBA00009353"/>
    </source>
</evidence>
<dbReference type="EMBL" id="JXBB01000001">
    <property type="protein sequence ID" value="OAR05402.1"/>
    <property type="molecule type" value="Genomic_DNA"/>
</dbReference>
<evidence type="ECO:0000313" key="7">
    <source>
        <dbReference type="Proteomes" id="UP000244180"/>
    </source>
</evidence>
<feature type="domain" description="DUF1731" evidence="3">
    <location>
        <begin position="283"/>
        <end position="329"/>
    </location>
</feature>
<evidence type="ECO:0000313" key="4">
    <source>
        <dbReference type="EMBL" id="OAR05402.1"/>
    </source>
</evidence>
<dbReference type="Pfam" id="PF01370">
    <property type="entry name" value="Epimerase"/>
    <property type="match status" value="1"/>
</dbReference>
<evidence type="ECO:0000259" key="3">
    <source>
        <dbReference type="Pfam" id="PF08338"/>
    </source>
</evidence>
<dbReference type="InterPro" id="IPR036291">
    <property type="entry name" value="NAD(P)-bd_dom_sf"/>
</dbReference>
<keyword evidence="5" id="KW-0131">Cell cycle</keyword>
<dbReference type="PANTHER" id="PTHR11092:SF0">
    <property type="entry name" value="EPIMERASE FAMILY PROTEIN SDR39U1"/>
    <property type="match status" value="1"/>
</dbReference>
<comment type="caution">
    <text evidence="4">The sequence shown here is derived from an EMBL/GenBank/DDBJ whole genome shotgun (WGS) entry which is preliminary data.</text>
</comment>
<dbReference type="NCBIfam" id="TIGR01777">
    <property type="entry name" value="yfcH"/>
    <property type="match status" value="1"/>
</dbReference>
<dbReference type="EMBL" id="PEBV01000004">
    <property type="protein sequence ID" value="PTQ54393.1"/>
    <property type="molecule type" value="Genomic_DNA"/>
</dbReference>
<reference evidence="4 6" key="1">
    <citation type="submission" date="2015-09" db="EMBL/GenBank/DDBJ databases">
        <title>Draft genome sequence of Hydrogenibacillus schlegelii DSM 2000.</title>
        <authorList>
            <person name="Hemp J."/>
        </authorList>
    </citation>
    <scope>NUCLEOTIDE SEQUENCE [LARGE SCALE GENOMIC DNA]</scope>
    <source>
        <strain evidence="4 6">MA 48</strain>
    </source>
</reference>
<comment type="similarity">
    <text evidence="1">Belongs to the NAD(P)-dependent epimerase/dehydratase family. SDR39U1 subfamily.</text>
</comment>
<name>A0A179IU12_HYDSH</name>
<accession>A0A179IU12</accession>
<dbReference type="Gene3D" id="3.40.50.720">
    <property type="entry name" value="NAD(P)-binding Rossmann-like Domain"/>
    <property type="match status" value="1"/>
</dbReference>
<dbReference type="OrthoDB" id="9801773at2"/>
<organism evidence="4 6">
    <name type="scientific">Hydrogenibacillus schlegelii</name>
    <name type="common">Bacillus schlegelii</name>
    <dbReference type="NCBI Taxonomy" id="1484"/>
    <lineage>
        <taxon>Bacteria</taxon>
        <taxon>Bacillati</taxon>
        <taxon>Bacillota</taxon>
        <taxon>Bacilli</taxon>
        <taxon>Bacillales</taxon>
        <taxon>Bacillales Family X. Incertae Sedis</taxon>
        <taxon>Hydrogenibacillus</taxon>
    </lineage>
</organism>
<dbReference type="PANTHER" id="PTHR11092">
    <property type="entry name" value="SUGAR NUCLEOTIDE EPIMERASE RELATED"/>
    <property type="match status" value="1"/>
</dbReference>
<proteinExistence type="inferred from homology"/>
<evidence type="ECO:0000259" key="2">
    <source>
        <dbReference type="Pfam" id="PF01370"/>
    </source>
</evidence>
<dbReference type="Proteomes" id="UP000244180">
    <property type="component" value="Unassembled WGS sequence"/>
</dbReference>
<protein>
    <submittedName>
        <fullName evidence="5">Cell division inhibitor</fullName>
    </submittedName>
</protein>
<dbReference type="SUPFAM" id="SSF51735">
    <property type="entry name" value="NAD(P)-binding Rossmann-fold domains"/>
    <property type="match status" value="1"/>
</dbReference>
<keyword evidence="5" id="KW-0132">Cell division</keyword>
<dbReference type="InterPro" id="IPR013549">
    <property type="entry name" value="DUF1731"/>
</dbReference>
<dbReference type="Pfam" id="PF08338">
    <property type="entry name" value="DUF1731"/>
    <property type="match status" value="1"/>
</dbReference>
<feature type="domain" description="NAD-dependent epimerase/dehydratase" evidence="2">
    <location>
        <begin position="3"/>
        <end position="247"/>
    </location>
</feature>
<reference evidence="5 7" key="2">
    <citation type="submission" date="2017-08" db="EMBL/GenBank/DDBJ databases">
        <title>Burning lignite coal seam in the remote Altai Mountains harbors a hydrogen-driven thermophilic microbial community.</title>
        <authorList>
            <person name="Kadnikov V.V."/>
            <person name="Mardanov A.V."/>
            <person name="Ivasenko D."/>
            <person name="Beletsky A.V."/>
            <person name="Karnachuk O.V."/>
            <person name="Ravin N.V."/>
        </authorList>
    </citation>
    <scope>NUCLEOTIDE SEQUENCE [LARGE SCALE GENOMIC DNA]</scope>
    <source>
        <strain evidence="5">AL33</strain>
    </source>
</reference>
<dbReference type="GO" id="GO:0051301">
    <property type="term" value="P:cell division"/>
    <property type="evidence" value="ECO:0007669"/>
    <property type="project" value="UniProtKB-KW"/>
</dbReference>
<evidence type="ECO:0000313" key="6">
    <source>
        <dbReference type="Proteomes" id="UP000243024"/>
    </source>
</evidence>